<dbReference type="InterPro" id="IPR016475">
    <property type="entry name" value="P-Actrans_bac"/>
</dbReference>
<keyword evidence="9 13" id="KW-0808">Transferase</keyword>
<feature type="domain" description="DRTGG" evidence="15">
    <location>
        <begin position="214"/>
        <end position="326"/>
    </location>
</feature>
<dbReference type="KEGG" id="rter:IDM49_00820"/>
<dbReference type="NCBIfam" id="TIGR00651">
    <property type="entry name" value="pta"/>
    <property type="match status" value="1"/>
</dbReference>
<dbReference type="AlphaFoldDB" id="A0A7H2BDZ1"/>
<comment type="function">
    <text evidence="12 13">Involved in acetate metabolism.</text>
</comment>
<dbReference type="PANTHER" id="PTHR43356">
    <property type="entry name" value="PHOSPHATE ACETYLTRANSFERASE"/>
    <property type="match status" value="1"/>
</dbReference>
<evidence type="ECO:0000256" key="10">
    <source>
        <dbReference type="ARBA" id="ARBA00023315"/>
    </source>
</evidence>
<organism evidence="16 17">
    <name type="scientific">Rothia terrae</name>
    <dbReference type="NCBI Taxonomy" id="396015"/>
    <lineage>
        <taxon>Bacteria</taxon>
        <taxon>Bacillati</taxon>
        <taxon>Actinomycetota</taxon>
        <taxon>Actinomycetes</taxon>
        <taxon>Micrococcales</taxon>
        <taxon>Micrococcaceae</taxon>
        <taxon>Rothia</taxon>
    </lineage>
</organism>
<keyword evidence="17" id="KW-1185">Reference proteome</keyword>
<dbReference type="EC" id="2.3.1.8" evidence="6 13"/>
<dbReference type="InterPro" id="IPR010766">
    <property type="entry name" value="DRTGG"/>
</dbReference>
<dbReference type="SUPFAM" id="SSF75138">
    <property type="entry name" value="HprK N-terminal domain-like"/>
    <property type="match status" value="1"/>
</dbReference>
<keyword evidence="10 13" id="KW-0012">Acyltransferase</keyword>
<evidence type="ECO:0000259" key="14">
    <source>
        <dbReference type="Pfam" id="PF01515"/>
    </source>
</evidence>
<accession>A0A7H2BDZ1</accession>
<evidence type="ECO:0000256" key="2">
    <source>
        <dbReference type="ARBA" id="ARBA00004496"/>
    </source>
</evidence>
<dbReference type="NCBIfam" id="NF007233">
    <property type="entry name" value="PRK09653.1"/>
    <property type="match status" value="1"/>
</dbReference>
<dbReference type="GO" id="GO:0005737">
    <property type="term" value="C:cytoplasm"/>
    <property type="evidence" value="ECO:0007669"/>
    <property type="project" value="UniProtKB-SubCell"/>
</dbReference>
<evidence type="ECO:0000256" key="4">
    <source>
        <dbReference type="ARBA" id="ARBA00008756"/>
    </source>
</evidence>
<protein>
    <recommendedName>
        <fullName evidence="7 13">Phosphate acetyltransferase</fullName>
        <ecNumber evidence="6 13">2.3.1.8</ecNumber>
    </recommendedName>
    <alternativeName>
        <fullName evidence="11 13">Phosphotransacetylase</fullName>
    </alternativeName>
</protein>
<feature type="domain" description="Phosphate acetyl/butaryl transferase" evidence="14">
    <location>
        <begin position="374"/>
        <end position="698"/>
    </location>
</feature>
<evidence type="ECO:0000256" key="12">
    <source>
        <dbReference type="ARBA" id="ARBA00049955"/>
    </source>
</evidence>
<evidence type="ECO:0000256" key="1">
    <source>
        <dbReference type="ARBA" id="ARBA00000705"/>
    </source>
</evidence>
<comment type="subcellular location">
    <subcellularLocation>
        <location evidence="2 13">Cytoplasm</location>
    </subcellularLocation>
</comment>
<evidence type="ECO:0000256" key="7">
    <source>
        <dbReference type="ARBA" id="ARBA00021528"/>
    </source>
</evidence>
<gene>
    <name evidence="16" type="primary">pta</name>
    <name evidence="16" type="ORF">IDM49_00820</name>
</gene>
<dbReference type="SUPFAM" id="SSF52540">
    <property type="entry name" value="P-loop containing nucleoside triphosphate hydrolases"/>
    <property type="match status" value="1"/>
</dbReference>
<dbReference type="Pfam" id="PF13500">
    <property type="entry name" value="AAA_26"/>
    <property type="match status" value="1"/>
</dbReference>
<dbReference type="InterPro" id="IPR028979">
    <property type="entry name" value="Ser_kin/Pase_Hpr-like_N_sf"/>
</dbReference>
<dbReference type="Gene3D" id="3.40.50.300">
    <property type="entry name" value="P-loop containing nucleotide triphosphate hydrolases"/>
    <property type="match status" value="1"/>
</dbReference>
<evidence type="ECO:0000256" key="8">
    <source>
        <dbReference type="ARBA" id="ARBA00022490"/>
    </source>
</evidence>
<evidence type="ECO:0000313" key="17">
    <source>
        <dbReference type="Proteomes" id="UP000516404"/>
    </source>
</evidence>
<proteinExistence type="inferred from homology"/>
<dbReference type="InterPro" id="IPR004614">
    <property type="entry name" value="P_AcTrfase"/>
</dbReference>
<keyword evidence="8 13" id="KW-0963">Cytoplasm</keyword>
<evidence type="ECO:0000259" key="15">
    <source>
        <dbReference type="Pfam" id="PF07085"/>
    </source>
</evidence>
<dbReference type="RefSeq" id="WP_168614378.1">
    <property type="nucleotide sequence ID" value="NZ_BAAAOX010000018.1"/>
</dbReference>
<dbReference type="PANTHER" id="PTHR43356:SF3">
    <property type="entry name" value="PHOSPHATE ACETYLTRANSFERASE"/>
    <property type="match status" value="1"/>
</dbReference>
<dbReference type="Pfam" id="PF07085">
    <property type="entry name" value="DRTGG"/>
    <property type="match status" value="1"/>
</dbReference>
<dbReference type="Gene3D" id="3.40.50.10750">
    <property type="entry name" value="Isocitrate/Isopropylmalate dehydrogenase-like"/>
    <property type="match status" value="1"/>
</dbReference>
<dbReference type="Gene3D" id="3.40.50.10950">
    <property type="match status" value="1"/>
</dbReference>
<evidence type="ECO:0000256" key="9">
    <source>
        <dbReference type="ARBA" id="ARBA00022679"/>
    </source>
</evidence>
<dbReference type="InterPro" id="IPR002505">
    <property type="entry name" value="PTA_PTB"/>
</dbReference>
<comment type="domain">
    <text evidence="13">The N-terminal region seems to be important for proper quaternary structure. The C-terminal region contains the substrate-binding site.</text>
</comment>
<dbReference type="InterPro" id="IPR050500">
    <property type="entry name" value="Phos_Acetyltrans/Butyryltrans"/>
</dbReference>
<dbReference type="Gene3D" id="3.40.1390.20">
    <property type="entry name" value="HprK N-terminal domain-like"/>
    <property type="match status" value="1"/>
</dbReference>
<evidence type="ECO:0000256" key="11">
    <source>
        <dbReference type="ARBA" id="ARBA00031108"/>
    </source>
</evidence>
<dbReference type="UniPathway" id="UPA00340">
    <property type="reaction ID" value="UER00459"/>
</dbReference>
<dbReference type="Proteomes" id="UP000516404">
    <property type="component" value="Chromosome"/>
</dbReference>
<dbReference type="GeneID" id="96622762"/>
<dbReference type="InterPro" id="IPR042113">
    <property type="entry name" value="P_AcTrfase_dom1"/>
</dbReference>
<dbReference type="SUPFAM" id="SSF53659">
    <property type="entry name" value="Isocitrate/Isopropylmalate dehydrogenase-like"/>
    <property type="match status" value="1"/>
</dbReference>
<dbReference type="NCBIfam" id="NF004167">
    <property type="entry name" value="PRK05632.1"/>
    <property type="match status" value="1"/>
</dbReference>
<comment type="catalytic activity">
    <reaction evidence="1 13">
        <text>acetyl-CoA + phosphate = acetyl phosphate + CoA</text>
        <dbReference type="Rhea" id="RHEA:19521"/>
        <dbReference type="ChEBI" id="CHEBI:22191"/>
        <dbReference type="ChEBI" id="CHEBI:43474"/>
        <dbReference type="ChEBI" id="CHEBI:57287"/>
        <dbReference type="ChEBI" id="CHEBI:57288"/>
        <dbReference type="EC" id="2.3.1.8"/>
    </reaction>
</comment>
<sequence length="704" mass="76071">MATGIYLSAMTSQSGKSLVALGLADSLIKRADRVGFFRPVFNGTVESEDPMVKLMRKNFNLSEKQARGGVSLERCRELLAEGNHEEMSSIAVSVYGEMAEHCDVIIIDGTDLMAHNAATVEFDLNAEFSRDLGVPVIAVVGAQDSSVADINNAVDVARTELHDAKVDVLAIMVNRCAPELVEEVEQSVKRGPSKRPVYVLPEMPEIAQPSVREVVSALDLNTKTIEDEMLDRDIHDIKIAAMTVSNFLAQFEDGDFVIVPGDRTDVMVATLASALSPSFPAPAGMLLTGGFEDTVSPDSVIGSLVERSPFPVFRTDLDTFKSGRAVAGVHGNLSLGQPRKVAAALGEWSRRVDEHELLERLELERPASMTPLRFLHNLIEKARSNRRAIVLPEGQDPRILRASEIIVRRDFCDIVLLGDKKQILEVAQKEGIDLPIAENEGDKGIRIIDLTNNEYAEDFAATYAELRAHKGMTLEGARNRMSDPSYFGTMMVYKGLVDGMVSGAVNTTANTIRPSLEFIKTREGVKVVSSVFLMLMEDRVLVFGDCAVNPNPNSDQLADIAKASAETARQFGVDPKVAMLSYSTGTSGAGADVEQVVEATEKLRESNPNFAFEGPIQFDAASNASIAASKLPDSDVAGQATVFIFPDLNTGNNTYKAVQQTSGAVAVGPVLQGLRKPVNDLSRGCTVEDIVNTVAITAIQAQTL</sequence>
<dbReference type="GO" id="GO:0006085">
    <property type="term" value="P:acetyl-CoA biosynthetic process"/>
    <property type="evidence" value="ECO:0007669"/>
    <property type="project" value="UniProtKB-UniPathway"/>
</dbReference>
<comment type="pathway">
    <text evidence="3 13">Metabolic intermediate biosynthesis; acetyl-CoA biosynthesis; acetyl-CoA from acetate: step 2/2.</text>
</comment>
<comment type="similarity">
    <text evidence="4 13">In the C-terminal section; belongs to the phosphate acetyltransferase and butyryltransferase family.</text>
</comment>
<dbReference type="PIRSF" id="PIRSF006107">
    <property type="entry name" value="PhpActrans_proteobac"/>
    <property type="match status" value="1"/>
</dbReference>
<evidence type="ECO:0000256" key="3">
    <source>
        <dbReference type="ARBA" id="ARBA00004989"/>
    </source>
</evidence>
<dbReference type="EMBL" id="CP061539">
    <property type="protein sequence ID" value="QNV37887.1"/>
    <property type="molecule type" value="Genomic_DNA"/>
</dbReference>
<evidence type="ECO:0000256" key="13">
    <source>
        <dbReference type="PIRNR" id="PIRNR006107"/>
    </source>
</evidence>
<evidence type="ECO:0000256" key="6">
    <source>
        <dbReference type="ARBA" id="ARBA00012707"/>
    </source>
</evidence>
<name>A0A7H2BDZ1_9MICC</name>
<dbReference type="InterPro" id="IPR042112">
    <property type="entry name" value="P_AcTrfase_dom2"/>
</dbReference>
<dbReference type="GO" id="GO:0008959">
    <property type="term" value="F:phosphate acetyltransferase activity"/>
    <property type="evidence" value="ECO:0007669"/>
    <property type="project" value="UniProtKB-EC"/>
</dbReference>
<dbReference type="InterPro" id="IPR027417">
    <property type="entry name" value="P-loop_NTPase"/>
</dbReference>
<evidence type="ECO:0000256" key="5">
    <source>
        <dbReference type="ARBA" id="ARBA00009786"/>
    </source>
</evidence>
<dbReference type="Pfam" id="PF01515">
    <property type="entry name" value="PTA_PTB"/>
    <property type="match status" value="1"/>
</dbReference>
<reference evidence="16 17" key="1">
    <citation type="submission" date="2020-09" db="EMBL/GenBank/DDBJ databases">
        <title>Investigation of environmental microbes.</title>
        <authorList>
            <person name="Ou Y."/>
            <person name="Kang Q."/>
        </authorList>
    </citation>
    <scope>NUCLEOTIDE SEQUENCE [LARGE SCALE GENOMIC DNA]</scope>
    <source>
        <strain evidence="16 17">KJZ-14</strain>
    </source>
</reference>
<comment type="similarity">
    <text evidence="5 13">In the N-terminal section; belongs to the CobB/CobQ family.</text>
</comment>
<evidence type="ECO:0000313" key="16">
    <source>
        <dbReference type="EMBL" id="QNV37887.1"/>
    </source>
</evidence>